<dbReference type="PIRSF" id="PIRSF029347">
    <property type="entry name" value="RecF"/>
    <property type="match status" value="1"/>
</dbReference>
<dbReference type="PANTHER" id="PTHR32182">
    <property type="entry name" value="DNA REPLICATION AND REPAIR PROTEIN RECF"/>
    <property type="match status" value="1"/>
</dbReference>
<dbReference type="Proteomes" id="UP000606172">
    <property type="component" value="Unassembled WGS sequence"/>
</dbReference>
<dbReference type="InterPro" id="IPR003959">
    <property type="entry name" value="ATPase_AAA_core"/>
</dbReference>
<gene>
    <name evidence="3" type="ORF">Ssi02_52830</name>
</gene>
<accession>A0A919RKT4</accession>
<keyword evidence="1" id="KW-0227">DNA damage</keyword>
<dbReference type="GO" id="GO:0005524">
    <property type="term" value="F:ATP binding"/>
    <property type="evidence" value="ECO:0007669"/>
    <property type="project" value="InterPro"/>
</dbReference>
<dbReference type="GO" id="GO:0009432">
    <property type="term" value="P:SOS response"/>
    <property type="evidence" value="ECO:0007669"/>
    <property type="project" value="UniProtKB-KW"/>
</dbReference>
<reference evidence="3" key="1">
    <citation type="submission" date="2021-01" db="EMBL/GenBank/DDBJ databases">
        <title>Whole genome shotgun sequence of Sinosporangium siamense NBRC 109515.</title>
        <authorList>
            <person name="Komaki H."/>
            <person name="Tamura T."/>
        </authorList>
    </citation>
    <scope>NUCLEOTIDE SEQUENCE</scope>
    <source>
        <strain evidence="3">NBRC 109515</strain>
    </source>
</reference>
<keyword evidence="1" id="KW-0742">SOS response</keyword>
<organism evidence="3 4">
    <name type="scientific">Sinosporangium siamense</name>
    <dbReference type="NCBI Taxonomy" id="1367973"/>
    <lineage>
        <taxon>Bacteria</taxon>
        <taxon>Bacillati</taxon>
        <taxon>Actinomycetota</taxon>
        <taxon>Actinomycetes</taxon>
        <taxon>Streptosporangiales</taxon>
        <taxon>Streptosporangiaceae</taxon>
        <taxon>Sinosporangium</taxon>
    </lineage>
</organism>
<dbReference type="InterPro" id="IPR027417">
    <property type="entry name" value="P-loop_NTPase"/>
</dbReference>
<protein>
    <submittedName>
        <fullName evidence="3">Chromosome segregation protein SMC</fullName>
    </submittedName>
</protein>
<dbReference type="SUPFAM" id="SSF52540">
    <property type="entry name" value="P-loop containing nucleoside triphosphate hydrolases"/>
    <property type="match status" value="1"/>
</dbReference>
<sequence length="382" mass="41523">MTQAVPFLSRVKVANYRSIASCDVSFIPLVVLLGPNGAGKSNFIDALRFVADALETTPATAVTQRGGLTEILRQVPEPTDHFSIDLEFTISTPGGAKHGEYGFVLGHDSGARRPFVVKSERCVVRQGQEETRFDVQAGLIVGGGGIERDRLYLPVAAAQGSFTEIFYGLRGMLFHHLDTEKMRAFQSDQRTGRIGPSGEDIGTVLGELAFRHPVFKSRIDDYLKAIVPGVEGMDQRVYGTRSTVELRTRQRREPFGPDAISEGTLHAAGVLAALFQPAVLDAEASLIAIEEPETALHPAATGAMFDALTEASERVQVVITTQSPDLLDHDDFDPGWVRVVTMENGVTLIGDIDDAGRKVVEERLATLGELMRGRQLRPRGAE</sequence>
<dbReference type="PANTHER" id="PTHR32182:SF22">
    <property type="entry name" value="ATP-DEPENDENT ENDONUCLEASE, OLD FAMILY-RELATED"/>
    <property type="match status" value="1"/>
</dbReference>
<name>A0A919RKT4_9ACTN</name>
<dbReference type="Gene3D" id="3.40.50.300">
    <property type="entry name" value="P-loop containing nucleotide triphosphate hydrolases"/>
    <property type="match status" value="2"/>
</dbReference>
<dbReference type="GO" id="GO:0006302">
    <property type="term" value="P:double-strand break repair"/>
    <property type="evidence" value="ECO:0007669"/>
    <property type="project" value="TreeGrafter"/>
</dbReference>
<comment type="caution">
    <text evidence="3">The sequence shown here is derived from an EMBL/GenBank/DDBJ whole genome shotgun (WGS) entry which is preliminary data.</text>
</comment>
<evidence type="ECO:0000259" key="2">
    <source>
        <dbReference type="Pfam" id="PF13304"/>
    </source>
</evidence>
<dbReference type="GO" id="GO:0000731">
    <property type="term" value="P:DNA synthesis involved in DNA repair"/>
    <property type="evidence" value="ECO:0007669"/>
    <property type="project" value="TreeGrafter"/>
</dbReference>
<dbReference type="AlphaFoldDB" id="A0A919RKT4"/>
<evidence type="ECO:0000256" key="1">
    <source>
        <dbReference type="ARBA" id="ARBA00023236"/>
    </source>
</evidence>
<dbReference type="EMBL" id="BOOW01000032">
    <property type="protein sequence ID" value="GII95052.1"/>
    <property type="molecule type" value="Genomic_DNA"/>
</dbReference>
<dbReference type="GO" id="GO:0016887">
    <property type="term" value="F:ATP hydrolysis activity"/>
    <property type="evidence" value="ECO:0007669"/>
    <property type="project" value="InterPro"/>
</dbReference>
<feature type="domain" description="ATPase AAA-type core" evidence="2">
    <location>
        <begin position="225"/>
        <end position="328"/>
    </location>
</feature>
<proteinExistence type="predicted"/>
<keyword evidence="4" id="KW-1185">Reference proteome</keyword>
<evidence type="ECO:0000313" key="4">
    <source>
        <dbReference type="Proteomes" id="UP000606172"/>
    </source>
</evidence>
<dbReference type="InterPro" id="IPR014555">
    <property type="entry name" value="RecF-like"/>
</dbReference>
<feature type="domain" description="ATPase AAA-type core" evidence="2">
    <location>
        <begin position="29"/>
        <end position="78"/>
    </location>
</feature>
<dbReference type="RefSeq" id="WP_204030098.1">
    <property type="nucleotide sequence ID" value="NZ_BOOW01000032.1"/>
</dbReference>
<evidence type="ECO:0000313" key="3">
    <source>
        <dbReference type="EMBL" id="GII95052.1"/>
    </source>
</evidence>
<dbReference type="Pfam" id="PF13304">
    <property type="entry name" value="AAA_21"/>
    <property type="match status" value="2"/>
</dbReference>